<name>A0ACC3DCG2_9PEZI</name>
<proteinExistence type="predicted"/>
<keyword evidence="2" id="KW-1185">Reference proteome</keyword>
<dbReference type="EMBL" id="JAWDJW010006348">
    <property type="protein sequence ID" value="KAK3065207.1"/>
    <property type="molecule type" value="Genomic_DNA"/>
</dbReference>
<gene>
    <name evidence="1" type="ORF">LTS18_005993</name>
</gene>
<dbReference type="Proteomes" id="UP001186974">
    <property type="component" value="Unassembled WGS sequence"/>
</dbReference>
<comment type="caution">
    <text evidence="1">The sequence shown here is derived from an EMBL/GenBank/DDBJ whole genome shotgun (WGS) entry which is preliminary data.</text>
</comment>
<accession>A0ACC3DCG2</accession>
<organism evidence="1 2">
    <name type="scientific">Coniosporium uncinatum</name>
    <dbReference type="NCBI Taxonomy" id="93489"/>
    <lineage>
        <taxon>Eukaryota</taxon>
        <taxon>Fungi</taxon>
        <taxon>Dikarya</taxon>
        <taxon>Ascomycota</taxon>
        <taxon>Pezizomycotina</taxon>
        <taxon>Dothideomycetes</taxon>
        <taxon>Dothideomycetes incertae sedis</taxon>
        <taxon>Coniosporium</taxon>
    </lineage>
</organism>
<protein>
    <submittedName>
        <fullName evidence="1">Uncharacterized protein</fullName>
    </submittedName>
</protein>
<evidence type="ECO:0000313" key="1">
    <source>
        <dbReference type="EMBL" id="KAK3065207.1"/>
    </source>
</evidence>
<reference evidence="1" key="1">
    <citation type="submission" date="2024-09" db="EMBL/GenBank/DDBJ databases">
        <title>Black Yeasts Isolated from many extreme environments.</title>
        <authorList>
            <person name="Coleine C."/>
            <person name="Stajich J.E."/>
            <person name="Selbmann L."/>
        </authorList>
    </citation>
    <scope>NUCLEOTIDE SEQUENCE</scope>
    <source>
        <strain evidence="1">CCFEE 5737</strain>
    </source>
</reference>
<sequence>MIEPVKLPYYRDPASLPSALPTATEIENATATLPSNRDPRYNGRIVIVREYVVKVGTRVMENEGNVLLFIEQHLSIPAPRLQAMYRSNGKLHIVMQLMPGNDLRTLWPKLSEDDKASVTRQLRQMVDEMRSLSSPGFFGSTSRGPLLHRFFLSPDNDPRITGPFDTEKNLNAALALRSHQNWAYNDRRGWISEFFDRNLAHSLRNHPSTFTHSDLHPQNVLVNEATTGGGKDQKELIVSAIVDWETAGWYPSYWEYAACFVDFQWCDDWPEKFEAAVNSYPLEAAMLKIIRQDLDF</sequence>
<evidence type="ECO:0000313" key="2">
    <source>
        <dbReference type="Proteomes" id="UP001186974"/>
    </source>
</evidence>